<keyword evidence="3" id="KW-1185">Reference proteome</keyword>
<keyword evidence="1" id="KW-0472">Membrane</keyword>
<evidence type="ECO:0008006" key="4">
    <source>
        <dbReference type="Google" id="ProtNLM"/>
    </source>
</evidence>
<evidence type="ECO:0000313" key="3">
    <source>
        <dbReference type="Proteomes" id="UP001500610"/>
    </source>
</evidence>
<proteinExistence type="predicted"/>
<evidence type="ECO:0000313" key="2">
    <source>
        <dbReference type="EMBL" id="GAA4999091.1"/>
    </source>
</evidence>
<gene>
    <name evidence="2" type="ORF">GCM10023257_48390</name>
</gene>
<evidence type="ECO:0000256" key="1">
    <source>
        <dbReference type="SAM" id="Phobius"/>
    </source>
</evidence>
<organism evidence="2 3">
    <name type="scientific">Streptomyces hyderabadensis</name>
    <dbReference type="NCBI Taxonomy" id="598549"/>
    <lineage>
        <taxon>Bacteria</taxon>
        <taxon>Bacillati</taxon>
        <taxon>Actinomycetota</taxon>
        <taxon>Actinomycetes</taxon>
        <taxon>Kitasatosporales</taxon>
        <taxon>Streptomycetaceae</taxon>
        <taxon>Streptomyces</taxon>
    </lineage>
</organism>
<feature type="transmembrane region" description="Helical" evidence="1">
    <location>
        <begin position="20"/>
        <end position="41"/>
    </location>
</feature>
<feature type="transmembrane region" description="Helical" evidence="1">
    <location>
        <begin position="76"/>
        <end position="94"/>
    </location>
</feature>
<feature type="transmembrane region" description="Helical" evidence="1">
    <location>
        <begin position="181"/>
        <end position="200"/>
    </location>
</feature>
<sequence length="302" mass="32845">MSGGTDAAGEAAKGRARYPVMLAAVIGCYVFAVIPGMFLLVDEVGTFVQVLVWIAHGFVLIALIRNFGARESSAGVALFIVLTSAMCVYVAAVARDDLTLQQRGDQVTATVVKEWRDPAQGRKARDYNYELEHQDGTSVPGGALKATSDSFDVGQTITVVEDPKGELRPQTPGQADATGDVLGAGALALAALSAVGWIAWRGSDAAKRRDEGKRSVGMRKVYKTVARSHTTPLEQEEGLREALRTYPTDRRGYIKVSPEHYPDLSQHRAARIAWEMGLRAEAFGNRGSWRFRETVIEEVPHE</sequence>
<protein>
    <recommendedName>
        <fullName evidence="4">DUF3592 domain-containing protein</fullName>
    </recommendedName>
</protein>
<feature type="transmembrane region" description="Helical" evidence="1">
    <location>
        <begin position="47"/>
        <end position="64"/>
    </location>
</feature>
<reference evidence="3" key="1">
    <citation type="journal article" date="2019" name="Int. J. Syst. Evol. Microbiol.">
        <title>The Global Catalogue of Microorganisms (GCM) 10K type strain sequencing project: providing services to taxonomists for standard genome sequencing and annotation.</title>
        <authorList>
            <consortium name="The Broad Institute Genomics Platform"/>
            <consortium name="The Broad Institute Genome Sequencing Center for Infectious Disease"/>
            <person name="Wu L."/>
            <person name="Ma J."/>
        </authorList>
    </citation>
    <scope>NUCLEOTIDE SEQUENCE [LARGE SCALE GENOMIC DNA]</scope>
    <source>
        <strain evidence="3">JCM 17657</strain>
    </source>
</reference>
<keyword evidence="1" id="KW-1133">Transmembrane helix</keyword>
<accession>A0ABP9IK18</accession>
<dbReference type="Proteomes" id="UP001500610">
    <property type="component" value="Unassembled WGS sequence"/>
</dbReference>
<keyword evidence="1" id="KW-0812">Transmembrane</keyword>
<comment type="caution">
    <text evidence="2">The sequence shown here is derived from an EMBL/GenBank/DDBJ whole genome shotgun (WGS) entry which is preliminary data.</text>
</comment>
<name>A0ABP9IK18_9ACTN</name>
<dbReference type="EMBL" id="BAABIV010000021">
    <property type="protein sequence ID" value="GAA4999091.1"/>
    <property type="molecule type" value="Genomic_DNA"/>
</dbReference>